<reference evidence="6" key="4">
    <citation type="submission" date="2023-05" db="EMBL/GenBank/DDBJ databases">
        <title>Complete genome sequence of Bacillus subtilis SRCM117797 isolated from Soybean paste.</title>
        <authorList>
            <person name="Abraha H.B."/>
            <person name="Kim K.-P."/>
            <person name="Ryu M.-S."/>
            <person name="Jeong D.-Y."/>
        </authorList>
    </citation>
    <scope>NUCLEOTIDE SEQUENCE</scope>
    <source>
        <strain evidence="6">SRCM117797</strain>
    </source>
</reference>
<gene>
    <name evidence="5" type="primary">ysdB</name>
    <name evidence="4" type="ORF">B4122_3555</name>
    <name evidence="3" type="ORF">B4122_3821</name>
    <name evidence="5" type="ORF">J5227_03095</name>
    <name evidence="6" type="ORF">QL281_05320</name>
    <name evidence="2" type="ORF">SC09_Contig17orf00525</name>
</gene>
<evidence type="ECO:0000313" key="3">
    <source>
        <dbReference type="EMBL" id="KZD89435.1"/>
    </source>
</evidence>
<dbReference type="Proteomes" id="UP001229422">
    <property type="component" value="Chromosome"/>
</dbReference>
<keyword evidence="1" id="KW-0472">Membrane</keyword>
<organism evidence="2 7">
    <name type="scientific">Bacillus subtilis</name>
    <dbReference type="NCBI Taxonomy" id="1423"/>
    <lineage>
        <taxon>Bacteria</taxon>
        <taxon>Bacillati</taxon>
        <taxon>Bacillota</taxon>
        <taxon>Bacilli</taxon>
        <taxon>Bacillales</taxon>
        <taxon>Bacillaceae</taxon>
        <taxon>Bacillus</taxon>
    </lineage>
</organism>
<accession>A0A063XBZ7</accession>
<keyword evidence="1" id="KW-1133">Transmembrane helix</keyword>
<dbReference type="Proteomes" id="UP000665181">
    <property type="component" value="Unassembled WGS sequence"/>
</dbReference>
<evidence type="ECO:0000313" key="8">
    <source>
        <dbReference type="Proteomes" id="UP000076442"/>
    </source>
</evidence>
<feature type="transmembrane region" description="Helical" evidence="1">
    <location>
        <begin position="6"/>
        <end position="26"/>
    </location>
</feature>
<evidence type="ECO:0000313" key="7">
    <source>
        <dbReference type="Proteomes" id="UP000032247"/>
    </source>
</evidence>
<evidence type="ECO:0000313" key="5">
    <source>
        <dbReference type="EMBL" id="MBO3793321.1"/>
    </source>
</evidence>
<dbReference type="EMBL" id="JAGFPW010000001">
    <property type="protein sequence ID" value="MBO3793321.1"/>
    <property type="molecule type" value="Genomic_DNA"/>
</dbReference>
<sequence>MFVMVLRIILLALFAYCIYAVVKYVANPKRRLKLAQSKEHFYIIDEQNNTRKNFQLTYKGVLFEGEKHIPSKDHPLFIHTIFVWTESPEKLKHFSAKDFENIEEKVLERYPNCKIDWDQPIKLAKKAEER</sequence>
<dbReference type="AlphaFoldDB" id="A0A063XBZ7"/>
<dbReference type="RefSeq" id="WP_003229493.1">
    <property type="nucleotide sequence ID" value="NZ_AP024621.1"/>
</dbReference>
<dbReference type="EMBL" id="CP125292">
    <property type="protein sequence ID" value="WHM22497.1"/>
    <property type="molecule type" value="Genomic_DNA"/>
</dbReference>
<dbReference type="PATRIC" id="fig|1423.167.peg.2365"/>
<proteinExistence type="predicted"/>
<evidence type="ECO:0000313" key="4">
    <source>
        <dbReference type="EMBL" id="KZD89815.1"/>
    </source>
</evidence>
<reference evidence="5" key="3">
    <citation type="submission" date="2021-03" db="EMBL/GenBank/DDBJ databases">
        <title>Isolation of Bacillus subtilis from fermented food sample.</title>
        <authorList>
            <person name="Lakshmanan V."/>
            <person name="Athira K."/>
            <person name="Rajagopal K."/>
        </authorList>
    </citation>
    <scope>NUCLEOTIDE SEQUENCE</scope>
    <source>
        <strain evidence="5">S1</strain>
    </source>
</reference>
<evidence type="ECO:0000313" key="2">
    <source>
        <dbReference type="EMBL" id="KIU13308.1"/>
    </source>
</evidence>
<protein>
    <submittedName>
        <fullName evidence="5">Sigma W pathway protein YsdB</fullName>
    </submittedName>
</protein>
<dbReference type="EMBL" id="JXBC01000001">
    <property type="protein sequence ID" value="KIU13308.1"/>
    <property type="molecule type" value="Genomic_DNA"/>
</dbReference>
<evidence type="ECO:0000256" key="1">
    <source>
        <dbReference type="SAM" id="Phobius"/>
    </source>
</evidence>
<reference evidence="2 7" key="1">
    <citation type="submission" date="2014-12" db="EMBL/GenBank/DDBJ databases">
        <title>Comparative genome analysis of Bacillus coagulans HM-08, Clostridium butyricum HM-68, Bacillus subtilis HM-66 and Bacillus licheniformis BL-09.</title>
        <authorList>
            <person name="Zhang H."/>
        </authorList>
    </citation>
    <scope>NUCLEOTIDE SEQUENCE [LARGE SCALE GENOMIC DNA]</scope>
    <source>
        <strain evidence="2 7">HM-66</strain>
    </source>
</reference>
<evidence type="ECO:0000313" key="6">
    <source>
        <dbReference type="EMBL" id="WHM22497.1"/>
    </source>
</evidence>
<dbReference type="SMR" id="A0A063XBZ7"/>
<dbReference type="GeneID" id="86872599"/>
<dbReference type="Proteomes" id="UP000032247">
    <property type="component" value="Unassembled WGS sequence"/>
</dbReference>
<dbReference type="STRING" id="483913.AN935_14425"/>
<keyword evidence="1" id="KW-0812">Transmembrane</keyword>
<dbReference type="Proteomes" id="UP000076442">
    <property type="component" value="Unassembled WGS sequence"/>
</dbReference>
<reference evidence="3 8" key="2">
    <citation type="submission" date="2015-09" db="EMBL/GenBank/DDBJ databases">
        <title>Spore heat resistance.</title>
        <authorList>
            <person name="Boekhorst J."/>
            <person name="Berendsen E.M."/>
            <person name="Wells-Bennik M.H."/>
            <person name="Kuipers O.P."/>
        </authorList>
    </citation>
    <scope>NUCLEOTIDE SEQUENCE [LARGE SCALE GENOMIC DNA]</scope>
    <source>
        <strain evidence="3 8">B4122</strain>
    </source>
</reference>
<dbReference type="EMBL" id="LJZV01000024">
    <property type="protein sequence ID" value="KZD89435.1"/>
    <property type="molecule type" value="Genomic_DNA"/>
</dbReference>
<name>A0A063XBZ7_BACIU</name>
<dbReference type="OMA" id="YKGVMFE"/>
<dbReference type="EMBL" id="LJZV01000021">
    <property type="protein sequence ID" value="KZD89815.1"/>
    <property type="molecule type" value="Genomic_DNA"/>
</dbReference>